<reference evidence="3 4" key="1">
    <citation type="submission" date="2016-03" db="EMBL/GenBank/DDBJ databases">
        <title>Whole genome sequencing of Grifola frondosa 9006-11.</title>
        <authorList>
            <person name="Min B."/>
            <person name="Park H."/>
            <person name="Kim J.-G."/>
            <person name="Cho H."/>
            <person name="Oh Y.-L."/>
            <person name="Kong W.-S."/>
            <person name="Choi I.-G."/>
        </authorList>
    </citation>
    <scope>NUCLEOTIDE SEQUENCE [LARGE SCALE GENOMIC DNA]</scope>
    <source>
        <strain evidence="3 4">9006-11</strain>
    </source>
</reference>
<dbReference type="Pfam" id="PF12697">
    <property type="entry name" value="Abhydrolase_6"/>
    <property type="match status" value="1"/>
</dbReference>
<keyword evidence="4" id="KW-1185">Reference proteome</keyword>
<evidence type="ECO:0000256" key="1">
    <source>
        <dbReference type="SAM" id="MobiDB-lite"/>
    </source>
</evidence>
<evidence type="ECO:0000313" key="4">
    <source>
        <dbReference type="Proteomes" id="UP000092993"/>
    </source>
</evidence>
<dbReference type="AlphaFoldDB" id="A0A1C7LU73"/>
<comment type="caution">
    <text evidence="3">The sequence shown here is derived from an EMBL/GenBank/DDBJ whole genome shotgun (WGS) entry which is preliminary data.</text>
</comment>
<feature type="domain" description="AB hydrolase-1" evidence="2">
    <location>
        <begin position="310"/>
        <end position="643"/>
    </location>
</feature>
<dbReference type="InterPro" id="IPR029058">
    <property type="entry name" value="AB_hydrolase_fold"/>
</dbReference>
<accession>A0A1C7LU73</accession>
<gene>
    <name evidence="3" type="ORF">A0H81_11984</name>
</gene>
<dbReference type="PANTHER" id="PTHR36986:SF1">
    <property type="entry name" value="UPF0643 PROTEIN PB2B2.08"/>
    <property type="match status" value="1"/>
</dbReference>
<feature type="region of interest" description="Disordered" evidence="1">
    <location>
        <begin position="57"/>
        <end position="78"/>
    </location>
</feature>
<dbReference type="InterPro" id="IPR000073">
    <property type="entry name" value="AB_hydrolase_1"/>
</dbReference>
<dbReference type="Proteomes" id="UP000092993">
    <property type="component" value="Unassembled WGS sequence"/>
</dbReference>
<sequence>MAPSSFEIAQPIPKAHQGLNTSVSSRTAHDPHQLPTFSRVTSPILYLPPLLSSLPRGYAHRPPPSSPPSSFRPLTTDSHLPSIDPASLSLHRALHKFRHVTSDYATVPYTTAFNWSELELPANEEREWYCVVFRSKRREGSNGGPLYDADKNAHEEAVQNGGLILYWYGTPHPTTGLNLATCIWQSRAHAAAANARPHHVRAMRLAASSYERYELERYRLSKVRGETGVHVEPYDGGSVFVIHAILIKHASWLGKACFPNKIDRLIVNRPIMDLFILAIMSGFAPVDDKGTVLFYEDSGAPAGSTTYTTIVFVHGNLFHGAVFRRLAQYAASHNLRLVFLNLRDFPGSTPYTPAEVEAIRSPSRKTQDDTLRACGLEIAAFMSWFIETENLPPIAEPSDACSDGALTGGIALLGWSSGTCITMPVLAHADKMSDDMRKLFDAHFRSFILYDPSIISTGSTLSGKLYTPLEDESLTFQERMDKFSVYVSSYYHPLRDLFNNLSQSPSFHPDLNVDPNYIPTVGRMSPEDLRSMTDRDAVARSQSLFRYIDAQVYEENMRRALFDCHFDDGSGISKAIWPALQVRVVSCDMSTPSCVLAASILEKEYRALDDSPDKLTRRRPLHVHRLEGANHFVHWDEPERFVKLLAGIV</sequence>
<dbReference type="OrthoDB" id="2140489at2759"/>
<name>A0A1C7LU73_GRIFR</name>
<dbReference type="Gene3D" id="3.40.50.1820">
    <property type="entry name" value="alpha/beta hydrolase"/>
    <property type="match status" value="1"/>
</dbReference>
<dbReference type="SUPFAM" id="SSF53474">
    <property type="entry name" value="alpha/beta-Hydrolases"/>
    <property type="match status" value="1"/>
</dbReference>
<dbReference type="EMBL" id="LUGG01000022">
    <property type="protein sequence ID" value="OBZ68182.1"/>
    <property type="molecule type" value="Genomic_DNA"/>
</dbReference>
<dbReference type="PANTHER" id="PTHR36986">
    <property type="entry name" value="UPF0643 PROTEIN PB2B2.08"/>
    <property type="match status" value="1"/>
</dbReference>
<proteinExistence type="predicted"/>
<feature type="region of interest" description="Disordered" evidence="1">
    <location>
        <begin position="1"/>
        <end position="36"/>
    </location>
</feature>
<protein>
    <recommendedName>
        <fullName evidence="2">AB hydrolase-1 domain-containing protein</fullName>
    </recommendedName>
</protein>
<evidence type="ECO:0000259" key="2">
    <source>
        <dbReference type="Pfam" id="PF12697"/>
    </source>
</evidence>
<evidence type="ECO:0000313" key="3">
    <source>
        <dbReference type="EMBL" id="OBZ68182.1"/>
    </source>
</evidence>
<organism evidence="3 4">
    <name type="scientific">Grifola frondosa</name>
    <name type="common">Maitake</name>
    <name type="synonym">Polyporus frondosus</name>
    <dbReference type="NCBI Taxonomy" id="5627"/>
    <lineage>
        <taxon>Eukaryota</taxon>
        <taxon>Fungi</taxon>
        <taxon>Dikarya</taxon>
        <taxon>Basidiomycota</taxon>
        <taxon>Agaricomycotina</taxon>
        <taxon>Agaricomycetes</taxon>
        <taxon>Polyporales</taxon>
        <taxon>Grifolaceae</taxon>
        <taxon>Grifola</taxon>
    </lineage>
</organism>